<feature type="non-terminal residue" evidence="2">
    <location>
        <position position="52"/>
    </location>
</feature>
<feature type="region of interest" description="Disordered" evidence="1">
    <location>
        <begin position="1"/>
        <end position="26"/>
    </location>
</feature>
<proteinExistence type="predicted"/>
<keyword evidence="3" id="KW-1185">Reference proteome</keyword>
<evidence type="ECO:0000313" key="3">
    <source>
        <dbReference type="Proteomes" id="UP001266305"/>
    </source>
</evidence>
<protein>
    <submittedName>
        <fullName evidence="2">Uncharacterized protein</fullName>
    </submittedName>
</protein>
<evidence type="ECO:0000313" key="2">
    <source>
        <dbReference type="EMBL" id="KAK2118611.1"/>
    </source>
</evidence>
<sequence>MNAARGSNVGTVATSGTSDHPAQAAAIPAHASTIDRISPAFLSQLLTTARLS</sequence>
<dbReference type="EMBL" id="JASSZA010000002">
    <property type="protein sequence ID" value="KAK2118611.1"/>
    <property type="molecule type" value="Genomic_DNA"/>
</dbReference>
<comment type="caution">
    <text evidence="2">The sequence shown here is derived from an EMBL/GenBank/DDBJ whole genome shotgun (WGS) entry which is preliminary data.</text>
</comment>
<reference evidence="2 3" key="1">
    <citation type="submission" date="2023-05" db="EMBL/GenBank/DDBJ databases">
        <title>B98-5 Cell Line De Novo Hybrid Assembly: An Optical Mapping Approach.</title>
        <authorList>
            <person name="Kananen K."/>
            <person name="Auerbach J.A."/>
            <person name="Kautto E."/>
            <person name="Blachly J.S."/>
        </authorList>
    </citation>
    <scope>NUCLEOTIDE SEQUENCE [LARGE SCALE GENOMIC DNA]</scope>
    <source>
        <strain evidence="2">B95-8</strain>
        <tissue evidence="2">Cell line</tissue>
    </source>
</reference>
<feature type="compositionally biased region" description="Polar residues" evidence="1">
    <location>
        <begin position="8"/>
        <end position="18"/>
    </location>
</feature>
<organism evidence="2 3">
    <name type="scientific">Saguinus oedipus</name>
    <name type="common">Cotton-top tamarin</name>
    <name type="synonym">Oedipomidas oedipus</name>
    <dbReference type="NCBI Taxonomy" id="9490"/>
    <lineage>
        <taxon>Eukaryota</taxon>
        <taxon>Metazoa</taxon>
        <taxon>Chordata</taxon>
        <taxon>Craniata</taxon>
        <taxon>Vertebrata</taxon>
        <taxon>Euteleostomi</taxon>
        <taxon>Mammalia</taxon>
        <taxon>Eutheria</taxon>
        <taxon>Euarchontoglires</taxon>
        <taxon>Primates</taxon>
        <taxon>Haplorrhini</taxon>
        <taxon>Platyrrhini</taxon>
        <taxon>Cebidae</taxon>
        <taxon>Callitrichinae</taxon>
        <taxon>Saguinus</taxon>
    </lineage>
</organism>
<gene>
    <name evidence="2" type="ORF">P7K49_005498</name>
</gene>
<dbReference type="Proteomes" id="UP001266305">
    <property type="component" value="Unassembled WGS sequence"/>
</dbReference>
<name>A0ABQ9WB99_SAGOE</name>
<evidence type="ECO:0000256" key="1">
    <source>
        <dbReference type="SAM" id="MobiDB-lite"/>
    </source>
</evidence>
<accession>A0ABQ9WB99</accession>